<evidence type="ECO:0000313" key="2">
    <source>
        <dbReference type="Proteomes" id="UP000007969"/>
    </source>
</evidence>
<evidence type="ECO:0000313" key="1">
    <source>
        <dbReference type="EMBL" id="BAH06528.1"/>
    </source>
</evidence>
<dbReference type="Gene3D" id="6.20.120.50">
    <property type="match status" value="1"/>
</dbReference>
<reference evidence="2" key="1">
    <citation type="submission" date="2005-09" db="EMBL/GenBank/DDBJ databases">
        <title>Complete genome sequence of Clostridium kluyveri and comparative genomics of Clostridia species.</title>
        <authorList>
            <person name="Inui M."/>
            <person name="Nonaka H."/>
            <person name="Shinoda Y."/>
            <person name="Ikenaga Y."/>
            <person name="Abe M."/>
            <person name="Naito K."/>
            <person name="Vertes A.A."/>
            <person name="Yukawa H."/>
        </authorList>
    </citation>
    <scope>NUCLEOTIDE SEQUENCE [LARGE SCALE GENOMIC DNA]</scope>
    <source>
        <strain evidence="2">NBRC 12016</strain>
    </source>
</reference>
<name>B9E203_CLOK1</name>
<organism evidence="1 2">
    <name type="scientific">Clostridium kluyveri (strain NBRC 12016)</name>
    <dbReference type="NCBI Taxonomy" id="583346"/>
    <lineage>
        <taxon>Bacteria</taxon>
        <taxon>Bacillati</taxon>
        <taxon>Bacillota</taxon>
        <taxon>Clostridia</taxon>
        <taxon>Eubacteriales</taxon>
        <taxon>Clostridiaceae</taxon>
        <taxon>Clostridium</taxon>
    </lineage>
</organism>
<gene>
    <name evidence="1" type="ordered locus">CKR_1477</name>
</gene>
<dbReference type="EMBL" id="AP009049">
    <property type="protein sequence ID" value="BAH06528.1"/>
    <property type="molecule type" value="Genomic_DNA"/>
</dbReference>
<dbReference type="InterPro" id="IPR021377">
    <property type="entry name" value="DUF3006"/>
</dbReference>
<sequence length="87" mass="10206">MYIFFIKVLKGDLAMDEIKVIIDRFEGPYAVCEKEDRTMIDIKRIKLPTNAKEGCVLIIQGDKITMDVDETEKRKKHIESLTKNMWN</sequence>
<proteinExistence type="predicted"/>
<dbReference type="KEGG" id="ckr:CKR_1477"/>
<dbReference type="Pfam" id="PF11213">
    <property type="entry name" value="DUF3006"/>
    <property type="match status" value="1"/>
</dbReference>
<dbReference type="HOGENOM" id="CLU_181623_2_0_9"/>
<dbReference type="AlphaFoldDB" id="B9E203"/>
<protein>
    <submittedName>
        <fullName evidence="1">Uncharacterized protein</fullName>
    </submittedName>
</protein>
<accession>B9E203</accession>
<dbReference type="Proteomes" id="UP000007969">
    <property type="component" value="Chromosome"/>
</dbReference>